<dbReference type="PANTHER" id="PTHR42856">
    <property type="entry name" value="ACYL-COENZYME A THIOESTERASE PAAI"/>
    <property type="match status" value="1"/>
</dbReference>
<organism evidence="3 4">
    <name type="scientific">Candidatus Lachnoclostridium stercoravium</name>
    <dbReference type="NCBI Taxonomy" id="2838633"/>
    <lineage>
        <taxon>Bacteria</taxon>
        <taxon>Bacillati</taxon>
        <taxon>Bacillota</taxon>
        <taxon>Clostridia</taxon>
        <taxon>Lachnospirales</taxon>
        <taxon>Lachnospiraceae</taxon>
    </lineage>
</organism>
<dbReference type="CDD" id="cd03443">
    <property type="entry name" value="PaaI_thioesterase"/>
    <property type="match status" value="1"/>
</dbReference>
<protein>
    <submittedName>
        <fullName evidence="3">PaaI family thioesterase</fullName>
    </submittedName>
</protein>
<dbReference type="Pfam" id="PF03061">
    <property type="entry name" value="4HBT"/>
    <property type="match status" value="1"/>
</dbReference>
<accession>A0A9D2HFY6</accession>
<dbReference type="InterPro" id="IPR006683">
    <property type="entry name" value="Thioestr_dom"/>
</dbReference>
<dbReference type="PANTHER" id="PTHR42856:SF1">
    <property type="entry name" value="ACYL-COENZYME A THIOESTERASE PAAI"/>
    <property type="match status" value="1"/>
</dbReference>
<dbReference type="GO" id="GO:0016289">
    <property type="term" value="F:acyl-CoA hydrolase activity"/>
    <property type="evidence" value="ECO:0007669"/>
    <property type="project" value="TreeGrafter"/>
</dbReference>
<dbReference type="InterPro" id="IPR052723">
    <property type="entry name" value="Acyl-CoA_thioesterase_PaaI"/>
</dbReference>
<dbReference type="EMBL" id="DWZA01000041">
    <property type="protein sequence ID" value="HJA70860.1"/>
    <property type="molecule type" value="Genomic_DNA"/>
</dbReference>
<keyword evidence="1" id="KW-0378">Hydrolase</keyword>
<evidence type="ECO:0000259" key="2">
    <source>
        <dbReference type="Pfam" id="PF03061"/>
    </source>
</evidence>
<dbReference type="NCBIfam" id="TIGR00369">
    <property type="entry name" value="unchar_dom_1"/>
    <property type="match status" value="1"/>
</dbReference>
<evidence type="ECO:0000313" key="3">
    <source>
        <dbReference type="EMBL" id="HJA70860.1"/>
    </source>
</evidence>
<dbReference type="InterPro" id="IPR029069">
    <property type="entry name" value="HotDog_dom_sf"/>
</dbReference>
<sequence length="133" mass="14474">MNEPTLEQVRQRFTADCFASKMGTVIEDIKEGYARCYLDITPLHLNAAGNVMGGAIFTLADFAFAVAANWNKPNLHVTLNSQITYLGTAKGKRLIAEARMVKEGRTTCYCVVDVKDDLGHAVAQITSNGFSIG</sequence>
<dbReference type="SUPFAM" id="SSF54637">
    <property type="entry name" value="Thioesterase/thiol ester dehydrase-isomerase"/>
    <property type="match status" value="1"/>
</dbReference>
<dbReference type="InterPro" id="IPR003736">
    <property type="entry name" value="PAAI_dom"/>
</dbReference>
<gene>
    <name evidence="3" type="ORF">IAA07_04670</name>
</gene>
<dbReference type="AlphaFoldDB" id="A0A9D2HFY6"/>
<feature type="domain" description="Thioesterase" evidence="2">
    <location>
        <begin position="49"/>
        <end position="117"/>
    </location>
</feature>
<comment type="caution">
    <text evidence="3">The sequence shown here is derived from an EMBL/GenBank/DDBJ whole genome shotgun (WGS) entry which is preliminary data.</text>
</comment>
<name>A0A9D2HFY6_9FIRM</name>
<dbReference type="Proteomes" id="UP000823900">
    <property type="component" value="Unassembled WGS sequence"/>
</dbReference>
<evidence type="ECO:0000256" key="1">
    <source>
        <dbReference type="ARBA" id="ARBA00022801"/>
    </source>
</evidence>
<evidence type="ECO:0000313" key="4">
    <source>
        <dbReference type="Proteomes" id="UP000823900"/>
    </source>
</evidence>
<dbReference type="Gene3D" id="3.10.129.10">
    <property type="entry name" value="Hotdog Thioesterase"/>
    <property type="match status" value="1"/>
</dbReference>
<reference evidence="3" key="2">
    <citation type="submission" date="2021-04" db="EMBL/GenBank/DDBJ databases">
        <authorList>
            <person name="Gilroy R."/>
        </authorList>
    </citation>
    <scope>NUCLEOTIDE SEQUENCE</scope>
    <source>
        <strain evidence="3">CHK178-16964</strain>
    </source>
</reference>
<reference evidence="3" key="1">
    <citation type="journal article" date="2021" name="PeerJ">
        <title>Extensive microbial diversity within the chicken gut microbiome revealed by metagenomics and culture.</title>
        <authorList>
            <person name="Gilroy R."/>
            <person name="Ravi A."/>
            <person name="Getino M."/>
            <person name="Pursley I."/>
            <person name="Horton D.L."/>
            <person name="Alikhan N.F."/>
            <person name="Baker D."/>
            <person name="Gharbi K."/>
            <person name="Hall N."/>
            <person name="Watson M."/>
            <person name="Adriaenssens E.M."/>
            <person name="Foster-Nyarko E."/>
            <person name="Jarju S."/>
            <person name="Secka A."/>
            <person name="Antonio M."/>
            <person name="Oren A."/>
            <person name="Chaudhuri R.R."/>
            <person name="La Ragione R."/>
            <person name="Hildebrand F."/>
            <person name="Pallen M.J."/>
        </authorList>
    </citation>
    <scope>NUCLEOTIDE SEQUENCE</scope>
    <source>
        <strain evidence="3">CHK178-16964</strain>
    </source>
</reference>
<proteinExistence type="predicted"/>